<dbReference type="Proteomes" id="UP001162164">
    <property type="component" value="Unassembled WGS sequence"/>
</dbReference>
<evidence type="ECO:0000313" key="2">
    <source>
        <dbReference type="Proteomes" id="UP001162164"/>
    </source>
</evidence>
<protein>
    <submittedName>
        <fullName evidence="1">Uncharacterized protein</fullName>
    </submittedName>
</protein>
<name>A0ABQ9JX87_9CUCU</name>
<dbReference type="EMBL" id="JAPWTJ010000098">
    <property type="protein sequence ID" value="KAJ8982968.1"/>
    <property type="molecule type" value="Genomic_DNA"/>
</dbReference>
<evidence type="ECO:0000313" key="1">
    <source>
        <dbReference type="EMBL" id="KAJ8982968.1"/>
    </source>
</evidence>
<reference evidence="1" key="1">
    <citation type="journal article" date="2023" name="Insect Mol. Biol.">
        <title>Genome sequencing provides insights into the evolution of gene families encoding plant cell wall-degrading enzymes in longhorned beetles.</title>
        <authorList>
            <person name="Shin N.R."/>
            <person name="Okamura Y."/>
            <person name="Kirsch R."/>
            <person name="Pauchet Y."/>
        </authorList>
    </citation>
    <scope>NUCLEOTIDE SEQUENCE</scope>
    <source>
        <strain evidence="1">MMC_N1</strain>
    </source>
</reference>
<comment type="caution">
    <text evidence="1">The sequence shown here is derived from an EMBL/GenBank/DDBJ whole genome shotgun (WGS) entry which is preliminary data.</text>
</comment>
<organism evidence="1 2">
    <name type="scientific">Molorchus minor</name>
    <dbReference type="NCBI Taxonomy" id="1323400"/>
    <lineage>
        <taxon>Eukaryota</taxon>
        <taxon>Metazoa</taxon>
        <taxon>Ecdysozoa</taxon>
        <taxon>Arthropoda</taxon>
        <taxon>Hexapoda</taxon>
        <taxon>Insecta</taxon>
        <taxon>Pterygota</taxon>
        <taxon>Neoptera</taxon>
        <taxon>Endopterygota</taxon>
        <taxon>Coleoptera</taxon>
        <taxon>Polyphaga</taxon>
        <taxon>Cucujiformia</taxon>
        <taxon>Chrysomeloidea</taxon>
        <taxon>Cerambycidae</taxon>
        <taxon>Lamiinae</taxon>
        <taxon>Monochamini</taxon>
        <taxon>Molorchus</taxon>
    </lineage>
</organism>
<proteinExistence type="predicted"/>
<keyword evidence="2" id="KW-1185">Reference proteome</keyword>
<feature type="non-terminal residue" evidence="1">
    <location>
        <position position="1"/>
    </location>
</feature>
<gene>
    <name evidence="1" type="ORF">NQ317_001408</name>
</gene>
<sequence length="80" mass="8702">SVRFIFIVSPLHRKFAEALDLFSSSLPSIEKSPVEKQKFYSCRPHKFAAPGPGLVGLGVNPALLLRLRRNKAIQGAASGL</sequence>
<accession>A0ABQ9JX87</accession>